<evidence type="ECO:0000256" key="4">
    <source>
        <dbReference type="ARBA" id="ARBA00023136"/>
    </source>
</evidence>
<sequence>MAKFDANGVMCNHNQLIRAFPKETFLVLSGSGITGTGSHAPDFTAQPVVVPRPIPDPTPSTSLIFKTTSSSVTTAPTTSDTTSAPLSTSSTTSLEPPPTSSSRTSAIPAASAPIPAQAPQHPLESATIKDTHTLSAGPIAGVVIGSVLVLAIGISVSICVYRRRYGRRHQQMEEDCVSPLQQTAHADADSNANLDQASGEKGHHNRNSTMLIPNLQAPEPELTSISEFLQPESSPNISSGSHLIPSPAQIQEDVNQDIQVKVVRMEATMGRMAEQIRHLESQLV</sequence>
<feature type="region of interest" description="Disordered" evidence="5">
    <location>
        <begin position="66"/>
        <end position="122"/>
    </location>
</feature>
<keyword evidence="3 6" id="KW-1133">Transmembrane helix</keyword>
<evidence type="ECO:0000313" key="8">
    <source>
        <dbReference type="Proteomes" id="UP000772434"/>
    </source>
</evidence>
<feature type="compositionally biased region" description="Low complexity" evidence="5">
    <location>
        <begin position="67"/>
        <end position="119"/>
    </location>
</feature>
<evidence type="ECO:0000256" key="2">
    <source>
        <dbReference type="ARBA" id="ARBA00022692"/>
    </source>
</evidence>
<keyword evidence="4 6" id="KW-0472">Membrane</keyword>
<dbReference type="GO" id="GO:0016020">
    <property type="term" value="C:membrane"/>
    <property type="evidence" value="ECO:0007669"/>
    <property type="project" value="UniProtKB-SubCell"/>
</dbReference>
<dbReference type="PANTHER" id="PTHR15549:SF33">
    <property type="entry name" value="MEMBRANE PROTEIN WSC4, PUTATIVE (AFU_ORTHOLOGUE AFUA_5G09020)-RELATED"/>
    <property type="match status" value="1"/>
</dbReference>
<dbReference type="InterPro" id="IPR051694">
    <property type="entry name" value="Immunoregulatory_rcpt-like"/>
</dbReference>
<feature type="transmembrane region" description="Helical" evidence="6">
    <location>
        <begin position="139"/>
        <end position="161"/>
    </location>
</feature>
<evidence type="ECO:0000313" key="7">
    <source>
        <dbReference type="EMBL" id="KAF9065666.1"/>
    </source>
</evidence>
<dbReference type="EMBL" id="JADNRY010000100">
    <property type="protein sequence ID" value="KAF9065666.1"/>
    <property type="molecule type" value="Genomic_DNA"/>
</dbReference>
<accession>A0A9P5PLU5</accession>
<name>A0A9P5PLU5_9AGAR</name>
<dbReference type="PANTHER" id="PTHR15549">
    <property type="entry name" value="PAIRED IMMUNOGLOBULIN-LIKE TYPE 2 RECEPTOR"/>
    <property type="match status" value="1"/>
</dbReference>
<dbReference type="GO" id="GO:0071944">
    <property type="term" value="C:cell periphery"/>
    <property type="evidence" value="ECO:0007669"/>
    <property type="project" value="UniProtKB-ARBA"/>
</dbReference>
<evidence type="ECO:0000256" key="5">
    <source>
        <dbReference type="SAM" id="MobiDB-lite"/>
    </source>
</evidence>
<keyword evidence="2 6" id="KW-0812">Transmembrane</keyword>
<reference evidence="7" key="1">
    <citation type="submission" date="2020-11" db="EMBL/GenBank/DDBJ databases">
        <authorList>
            <consortium name="DOE Joint Genome Institute"/>
            <person name="Ahrendt S."/>
            <person name="Riley R."/>
            <person name="Andreopoulos W."/>
            <person name="Labutti K."/>
            <person name="Pangilinan J."/>
            <person name="Ruiz-Duenas F.J."/>
            <person name="Barrasa J.M."/>
            <person name="Sanchez-Garcia M."/>
            <person name="Camarero S."/>
            <person name="Miyauchi S."/>
            <person name="Serrano A."/>
            <person name="Linde D."/>
            <person name="Babiker R."/>
            <person name="Drula E."/>
            <person name="Ayuso-Fernandez I."/>
            <person name="Pacheco R."/>
            <person name="Padilla G."/>
            <person name="Ferreira P."/>
            <person name="Barriuso J."/>
            <person name="Kellner H."/>
            <person name="Castanera R."/>
            <person name="Alfaro M."/>
            <person name="Ramirez L."/>
            <person name="Pisabarro A.G."/>
            <person name="Kuo A."/>
            <person name="Tritt A."/>
            <person name="Lipzen A."/>
            <person name="He G."/>
            <person name="Yan M."/>
            <person name="Ng V."/>
            <person name="Cullen D."/>
            <person name="Martin F."/>
            <person name="Rosso M.-N."/>
            <person name="Henrissat B."/>
            <person name="Hibbett D."/>
            <person name="Martinez A.T."/>
            <person name="Grigoriev I.V."/>
        </authorList>
    </citation>
    <scope>NUCLEOTIDE SEQUENCE</scope>
    <source>
        <strain evidence="7">AH 40177</strain>
    </source>
</reference>
<comment type="caution">
    <text evidence="7">The sequence shown here is derived from an EMBL/GenBank/DDBJ whole genome shotgun (WGS) entry which is preliminary data.</text>
</comment>
<keyword evidence="8" id="KW-1185">Reference proteome</keyword>
<proteinExistence type="predicted"/>
<organism evidence="7 8">
    <name type="scientific">Rhodocollybia butyracea</name>
    <dbReference type="NCBI Taxonomy" id="206335"/>
    <lineage>
        <taxon>Eukaryota</taxon>
        <taxon>Fungi</taxon>
        <taxon>Dikarya</taxon>
        <taxon>Basidiomycota</taxon>
        <taxon>Agaricomycotina</taxon>
        <taxon>Agaricomycetes</taxon>
        <taxon>Agaricomycetidae</taxon>
        <taxon>Agaricales</taxon>
        <taxon>Marasmiineae</taxon>
        <taxon>Omphalotaceae</taxon>
        <taxon>Rhodocollybia</taxon>
    </lineage>
</organism>
<dbReference type="AlphaFoldDB" id="A0A9P5PLU5"/>
<evidence type="ECO:0000256" key="6">
    <source>
        <dbReference type="SAM" id="Phobius"/>
    </source>
</evidence>
<dbReference type="Proteomes" id="UP000772434">
    <property type="component" value="Unassembled WGS sequence"/>
</dbReference>
<evidence type="ECO:0000256" key="3">
    <source>
        <dbReference type="ARBA" id="ARBA00022989"/>
    </source>
</evidence>
<comment type="subcellular location">
    <subcellularLocation>
        <location evidence="1">Membrane</location>
        <topology evidence="1">Single-pass membrane protein</topology>
    </subcellularLocation>
</comment>
<protein>
    <submittedName>
        <fullName evidence="7">Uncharacterized protein</fullName>
    </submittedName>
</protein>
<gene>
    <name evidence="7" type="ORF">BDP27DRAFT_1366258</name>
</gene>
<evidence type="ECO:0000256" key="1">
    <source>
        <dbReference type="ARBA" id="ARBA00004167"/>
    </source>
</evidence>